<reference evidence="2" key="2">
    <citation type="submission" date="2020-11" db="EMBL/GenBank/DDBJ databases">
        <authorList>
            <person name="McCartney M.A."/>
            <person name="Auch B."/>
            <person name="Kono T."/>
            <person name="Mallez S."/>
            <person name="Becker A."/>
            <person name="Gohl D.M."/>
            <person name="Silverstein K.A.T."/>
            <person name="Koren S."/>
            <person name="Bechman K.B."/>
            <person name="Herman A."/>
            <person name="Abrahante J.E."/>
            <person name="Garbe J."/>
        </authorList>
    </citation>
    <scope>NUCLEOTIDE SEQUENCE</scope>
    <source>
        <strain evidence="2">Duluth1</strain>
        <tissue evidence="2">Whole animal</tissue>
    </source>
</reference>
<dbReference type="Proteomes" id="UP000828390">
    <property type="component" value="Unassembled WGS sequence"/>
</dbReference>
<evidence type="ECO:0000313" key="2">
    <source>
        <dbReference type="EMBL" id="KAH3858360.1"/>
    </source>
</evidence>
<keyword evidence="1" id="KW-0175">Coiled coil</keyword>
<name>A0A9D4R9N2_DREPO</name>
<comment type="caution">
    <text evidence="2">The sequence shown here is derived from an EMBL/GenBank/DDBJ whole genome shotgun (WGS) entry which is preliminary data.</text>
</comment>
<dbReference type="AlphaFoldDB" id="A0A9D4R9N2"/>
<sequence>MRNKLYATLDELEKTYLKELDKIRVTLQTSLTKDVNNCSRLEDELQQLHEAVKSLSENSKTEM</sequence>
<gene>
    <name evidence="2" type="ORF">DPMN_100983</name>
</gene>
<evidence type="ECO:0000313" key="3">
    <source>
        <dbReference type="Proteomes" id="UP000828390"/>
    </source>
</evidence>
<dbReference type="EMBL" id="JAIWYP010000003">
    <property type="protein sequence ID" value="KAH3858360.1"/>
    <property type="molecule type" value="Genomic_DNA"/>
</dbReference>
<organism evidence="2 3">
    <name type="scientific">Dreissena polymorpha</name>
    <name type="common">Zebra mussel</name>
    <name type="synonym">Mytilus polymorpha</name>
    <dbReference type="NCBI Taxonomy" id="45954"/>
    <lineage>
        <taxon>Eukaryota</taxon>
        <taxon>Metazoa</taxon>
        <taxon>Spiralia</taxon>
        <taxon>Lophotrochozoa</taxon>
        <taxon>Mollusca</taxon>
        <taxon>Bivalvia</taxon>
        <taxon>Autobranchia</taxon>
        <taxon>Heteroconchia</taxon>
        <taxon>Euheterodonta</taxon>
        <taxon>Imparidentia</taxon>
        <taxon>Neoheterodontei</taxon>
        <taxon>Myida</taxon>
        <taxon>Dreissenoidea</taxon>
        <taxon>Dreissenidae</taxon>
        <taxon>Dreissena</taxon>
    </lineage>
</organism>
<feature type="coiled-coil region" evidence="1">
    <location>
        <begin position="31"/>
        <end position="58"/>
    </location>
</feature>
<proteinExistence type="predicted"/>
<evidence type="ECO:0000256" key="1">
    <source>
        <dbReference type="SAM" id="Coils"/>
    </source>
</evidence>
<reference evidence="2" key="1">
    <citation type="journal article" date="2019" name="bioRxiv">
        <title>The Genome of the Zebra Mussel, Dreissena polymorpha: A Resource for Invasive Species Research.</title>
        <authorList>
            <person name="McCartney M.A."/>
            <person name="Auch B."/>
            <person name="Kono T."/>
            <person name="Mallez S."/>
            <person name="Zhang Y."/>
            <person name="Obille A."/>
            <person name="Becker A."/>
            <person name="Abrahante J.E."/>
            <person name="Garbe J."/>
            <person name="Badalamenti J.P."/>
            <person name="Herman A."/>
            <person name="Mangelson H."/>
            <person name="Liachko I."/>
            <person name="Sullivan S."/>
            <person name="Sone E.D."/>
            <person name="Koren S."/>
            <person name="Silverstein K.A.T."/>
            <person name="Beckman K.B."/>
            <person name="Gohl D.M."/>
        </authorList>
    </citation>
    <scope>NUCLEOTIDE SEQUENCE</scope>
    <source>
        <strain evidence="2">Duluth1</strain>
        <tissue evidence="2">Whole animal</tissue>
    </source>
</reference>
<keyword evidence="3" id="KW-1185">Reference proteome</keyword>
<accession>A0A9D4R9N2</accession>
<protein>
    <submittedName>
        <fullName evidence="2">Uncharacterized protein</fullName>
    </submittedName>
</protein>